<keyword evidence="3" id="KW-1185">Reference proteome</keyword>
<dbReference type="AlphaFoldDB" id="A0A838XXN4"/>
<gene>
    <name evidence="2" type="ORF">H1W37_08325</name>
</gene>
<comment type="caution">
    <text evidence="2">The sequence shown here is derived from an EMBL/GenBank/DDBJ whole genome shotgun (WGS) entry which is preliminary data.</text>
</comment>
<evidence type="ECO:0000256" key="1">
    <source>
        <dbReference type="SAM" id="Phobius"/>
    </source>
</evidence>
<sequence>MSAPGEQCPEAGATYNTIVIVPPPEQEEQQSGDTGRSVAQSLTDVALVVAPLALGYFAGIAYLDAFLTAFSISIHEVDAPLATIVAHSYNVFTHAAFIWKLLGIGAVIAVLAWIFAQLRQSDAALKTMRWRYFFLISLPIAAFLTFMSIKASADETARIAAHRIWNEANAIVIPRTTLSVFENRLGVAQRLRFSKCLAGAEIKHLISTPQRSYSLCVINSEGFLVIHLSASDRYLPVRRLQPCVAREWRKLPFCTKPER</sequence>
<evidence type="ECO:0000313" key="3">
    <source>
        <dbReference type="Proteomes" id="UP000559404"/>
    </source>
</evidence>
<proteinExistence type="predicted"/>
<evidence type="ECO:0000313" key="2">
    <source>
        <dbReference type="EMBL" id="MBA4611653.1"/>
    </source>
</evidence>
<keyword evidence="1" id="KW-0812">Transmembrane</keyword>
<reference evidence="2 3" key="2">
    <citation type="submission" date="2020-08" db="EMBL/GenBank/DDBJ databases">
        <title>Stappia taiwanensis sp. nov., isolated from a coastal thermal spring.</title>
        <authorList>
            <person name="Kampfer P."/>
        </authorList>
    </citation>
    <scope>NUCLEOTIDE SEQUENCE [LARGE SCALE GENOMIC DNA]</scope>
    <source>
        <strain evidence="2 3">DSM 23284</strain>
    </source>
</reference>
<feature type="transmembrane region" description="Helical" evidence="1">
    <location>
        <begin position="97"/>
        <end position="118"/>
    </location>
</feature>
<protein>
    <submittedName>
        <fullName evidence="2">Uncharacterized protein</fullName>
    </submittedName>
</protein>
<feature type="transmembrane region" description="Helical" evidence="1">
    <location>
        <begin position="130"/>
        <end position="149"/>
    </location>
</feature>
<name>A0A838XXN4_9HYPH</name>
<dbReference type="EMBL" id="JACEON010000006">
    <property type="protein sequence ID" value="MBA4611653.1"/>
    <property type="molecule type" value="Genomic_DNA"/>
</dbReference>
<dbReference type="Proteomes" id="UP000559404">
    <property type="component" value="Unassembled WGS sequence"/>
</dbReference>
<accession>A0A838XXN4</accession>
<keyword evidence="1" id="KW-0472">Membrane</keyword>
<keyword evidence="1" id="KW-1133">Transmembrane helix</keyword>
<organism evidence="2 3">
    <name type="scientific">Stappia taiwanensis</name>
    <dbReference type="NCBI Taxonomy" id="992267"/>
    <lineage>
        <taxon>Bacteria</taxon>
        <taxon>Pseudomonadati</taxon>
        <taxon>Pseudomonadota</taxon>
        <taxon>Alphaproteobacteria</taxon>
        <taxon>Hyphomicrobiales</taxon>
        <taxon>Stappiaceae</taxon>
        <taxon>Stappia</taxon>
    </lineage>
</organism>
<reference evidence="2 3" key="1">
    <citation type="submission" date="2020-07" db="EMBL/GenBank/DDBJ databases">
        <authorList>
            <person name="Li M."/>
        </authorList>
    </citation>
    <scope>NUCLEOTIDE SEQUENCE [LARGE SCALE GENOMIC DNA]</scope>
    <source>
        <strain evidence="2 3">DSM 23284</strain>
    </source>
</reference>
<dbReference type="RefSeq" id="WP_181759852.1">
    <property type="nucleotide sequence ID" value="NZ_BMCR01000005.1"/>
</dbReference>
<feature type="transmembrane region" description="Helical" evidence="1">
    <location>
        <begin position="45"/>
        <end position="63"/>
    </location>
</feature>